<dbReference type="Pfam" id="PF00440">
    <property type="entry name" value="TetR_N"/>
    <property type="match status" value="1"/>
</dbReference>
<dbReference type="PANTHER" id="PTHR30055">
    <property type="entry name" value="HTH-TYPE TRANSCRIPTIONAL REGULATOR RUTR"/>
    <property type="match status" value="1"/>
</dbReference>
<reference evidence="6 7" key="1">
    <citation type="submission" date="2019-03" db="EMBL/GenBank/DDBJ databases">
        <title>Genomic Encyclopedia of Type Strains, Phase IV (KMG-IV): sequencing the most valuable type-strain genomes for metagenomic binning, comparative biology and taxonomic classification.</title>
        <authorList>
            <person name="Goeker M."/>
        </authorList>
    </citation>
    <scope>NUCLEOTIDE SEQUENCE [LARGE SCALE GENOMIC DNA]</scope>
    <source>
        <strain evidence="6 7">DSM 11901</strain>
    </source>
</reference>
<dbReference type="EMBL" id="SNXW01000010">
    <property type="protein sequence ID" value="TDP80888.1"/>
    <property type="molecule type" value="Genomic_DNA"/>
</dbReference>
<dbReference type="InterPro" id="IPR050109">
    <property type="entry name" value="HTH-type_TetR-like_transc_reg"/>
</dbReference>
<keyword evidence="7" id="KW-1185">Reference proteome</keyword>
<evidence type="ECO:0000256" key="2">
    <source>
        <dbReference type="ARBA" id="ARBA00023125"/>
    </source>
</evidence>
<keyword evidence="3" id="KW-0804">Transcription</keyword>
<sequence length="224" mass="23832">MRMTPRNVDNVNIMVSSNPDRAYHHGDLRNALIEAGLAALEAHDASELSLRALARELGVSANAVYRHFADKDALLSAVAAEGFRRFAQAQRDAQAASHSDPVATGLGYVRFAQTHPALFRLMFGRFTRSCDSAELQEAALAAFGQLLEDSRPAGHSGPIDEATMLRALARWSLVHGLSHLLLEGQLSFFGQTGTQEALASAVLQASGLGPAAQGRGKPSTKASS</sequence>
<dbReference type="SUPFAM" id="SSF48498">
    <property type="entry name" value="Tetracyclin repressor-like, C-terminal domain"/>
    <property type="match status" value="1"/>
</dbReference>
<dbReference type="InterPro" id="IPR025996">
    <property type="entry name" value="MT1864/Rv1816-like_C"/>
</dbReference>
<dbReference type="PANTHER" id="PTHR30055:SF220">
    <property type="entry name" value="TETR-FAMILY REGULATORY PROTEIN"/>
    <property type="match status" value="1"/>
</dbReference>
<dbReference type="Gene3D" id="1.10.357.10">
    <property type="entry name" value="Tetracycline Repressor, domain 2"/>
    <property type="match status" value="1"/>
</dbReference>
<dbReference type="Pfam" id="PF13305">
    <property type="entry name" value="TetR_C_33"/>
    <property type="match status" value="1"/>
</dbReference>
<evidence type="ECO:0000256" key="3">
    <source>
        <dbReference type="ARBA" id="ARBA00023163"/>
    </source>
</evidence>
<dbReference type="SUPFAM" id="SSF46689">
    <property type="entry name" value="Homeodomain-like"/>
    <property type="match status" value="1"/>
</dbReference>
<feature type="DNA-binding region" description="H-T-H motif" evidence="4">
    <location>
        <begin position="49"/>
        <end position="68"/>
    </location>
</feature>
<dbReference type="Proteomes" id="UP000294593">
    <property type="component" value="Unassembled WGS sequence"/>
</dbReference>
<evidence type="ECO:0000256" key="1">
    <source>
        <dbReference type="ARBA" id="ARBA00023015"/>
    </source>
</evidence>
<accession>A0A4V3CV33</accession>
<gene>
    <name evidence="6" type="ORF">EV672_110103</name>
</gene>
<evidence type="ECO:0000313" key="7">
    <source>
        <dbReference type="Proteomes" id="UP000294593"/>
    </source>
</evidence>
<organism evidence="6 7">
    <name type="scientific">Aquabacterium commune</name>
    <dbReference type="NCBI Taxonomy" id="70586"/>
    <lineage>
        <taxon>Bacteria</taxon>
        <taxon>Pseudomonadati</taxon>
        <taxon>Pseudomonadota</taxon>
        <taxon>Betaproteobacteria</taxon>
        <taxon>Burkholderiales</taxon>
        <taxon>Aquabacterium</taxon>
    </lineage>
</organism>
<keyword evidence="1" id="KW-0805">Transcription regulation</keyword>
<feature type="domain" description="HTH tetR-type" evidence="5">
    <location>
        <begin position="26"/>
        <end position="86"/>
    </location>
</feature>
<dbReference type="AlphaFoldDB" id="A0A4V3CV33"/>
<comment type="caution">
    <text evidence="6">The sequence shown here is derived from an EMBL/GenBank/DDBJ whole genome shotgun (WGS) entry which is preliminary data.</text>
</comment>
<dbReference type="PROSITE" id="PS50977">
    <property type="entry name" value="HTH_TETR_2"/>
    <property type="match status" value="1"/>
</dbReference>
<evidence type="ECO:0000259" key="5">
    <source>
        <dbReference type="PROSITE" id="PS50977"/>
    </source>
</evidence>
<dbReference type="InterPro" id="IPR009057">
    <property type="entry name" value="Homeodomain-like_sf"/>
</dbReference>
<dbReference type="InterPro" id="IPR036271">
    <property type="entry name" value="Tet_transcr_reg_TetR-rel_C_sf"/>
</dbReference>
<evidence type="ECO:0000313" key="6">
    <source>
        <dbReference type="EMBL" id="TDP80888.1"/>
    </source>
</evidence>
<proteinExistence type="predicted"/>
<dbReference type="GO" id="GO:0003700">
    <property type="term" value="F:DNA-binding transcription factor activity"/>
    <property type="evidence" value="ECO:0007669"/>
    <property type="project" value="TreeGrafter"/>
</dbReference>
<dbReference type="InterPro" id="IPR001647">
    <property type="entry name" value="HTH_TetR"/>
</dbReference>
<evidence type="ECO:0000256" key="4">
    <source>
        <dbReference type="PROSITE-ProRule" id="PRU00335"/>
    </source>
</evidence>
<dbReference type="GO" id="GO:0000976">
    <property type="term" value="F:transcription cis-regulatory region binding"/>
    <property type="evidence" value="ECO:0007669"/>
    <property type="project" value="TreeGrafter"/>
</dbReference>
<keyword evidence="2 4" id="KW-0238">DNA-binding</keyword>
<name>A0A4V3CV33_9BURK</name>
<protein>
    <submittedName>
        <fullName evidence="6">TetR family transcriptional regulator</fullName>
    </submittedName>
</protein>